<evidence type="ECO:0000313" key="3">
    <source>
        <dbReference type="Proteomes" id="UP000001882"/>
    </source>
</evidence>
<dbReference type="PANTHER" id="PTHR35337">
    <property type="entry name" value="SLR1478 PROTEIN"/>
    <property type="match status" value="1"/>
</dbReference>
<feature type="transmembrane region" description="Helical" evidence="1">
    <location>
        <begin position="138"/>
        <end position="159"/>
    </location>
</feature>
<organism evidence="2 3">
    <name type="scientific">Methanocella paludicola (strain DSM 17711 / JCM 13418 / NBRC 101707 / SANAE)</name>
    <dbReference type="NCBI Taxonomy" id="304371"/>
    <lineage>
        <taxon>Archaea</taxon>
        <taxon>Methanobacteriati</taxon>
        <taxon>Methanobacteriota</taxon>
        <taxon>Stenosarchaea group</taxon>
        <taxon>Methanomicrobia</taxon>
        <taxon>Methanocellales</taxon>
        <taxon>Methanocellaceae</taxon>
        <taxon>Methanocella</taxon>
    </lineage>
</organism>
<dbReference type="STRING" id="304371.MCP_0192"/>
<dbReference type="InParanoid" id="D1YUZ2"/>
<feature type="transmembrane region" description="Helical" evidence="1">
    <location>
        <begin position="171"/>
        <end position="202"/>
    </location>
</feature>
<keyword evidence="1" id="KW-0812">Transmembrane</keyword>
<dbReference type="Proteomes" id="UP000001882">
    <property type="component" value="Chromosome"/>
</dbReference>
<accession>D1YUZ2</accession>
<reference evidence="2 3" key="1">
    <citation type="journal article" date="2007" name="Appl. Environ. Microbiol.">
        <title>Isolation of key methanogens for global methane emission from rice paddy fields: a novel isolate affiliated with the clone cluster rice cluster I.</title>
        <authorList>
            <person name="Sakai S."/>
            <person name="Imachi H."/>
            <person name="Sekiguchi Y."/>
            <person name="Ohashi A."/>
            <person name="Harada H."/>
            <person name="Kamagata Y."/>
        </authorList>
    </citation>
    <scope>NUCLEOTIDE SEQUENCE [LARGE SCALE GENOMIC DNA]</scope>
    <source>
        <strain evidence="3">DSM 17711 / JCM 13418 / NBRC 101707 / SANAE</strain>
    </source>
</reference>
<dbReference type="AlphaFoldDB" id="D1YUZ2"/>
<protein>
    <recommendedName>
        <fullName evidence="4">Stage II sporulation protein M</fullName>
    </recommendedName>
</protein>
<reference evidence="2 3" key="2">
    <citation type="journal article" date="2008" name="Int. J. Syst. Evol. Microbiol.">
        <title>Methanocella paludicola gen. nov., sp. nov., a methane-producing archaeon, the first isolate of the lineage 'Rice Cluster I', and proposal of the new archaeal order Methanocellales ord. nov.</title>
        <authorList>
            <person name="Sakai S."/>
            <person name="Imachi H."/>
            <person name="Hanada S."/>
            <person name="Ohashi A."/>
            <person name="Harada H."/>
            <person name="Kamagata Y."/>
        </authorList>
    </citation>
    <scope>NUCLEOTIDE SEQUENCE [LARGE SCALE GENOMIC DNA]</scope>
    <source>
        <strain evidence="3">DSM 17711 / JCM 13418 / NBRC 101707 / SANAE</strain>
    </source>
</reference>
<keyword evidence="1" id="KW-1133">Transmembrane helix</keyword>
<sequence length="205" mass="22306">MPLNLRIPGPKAFLRYVWDLRLYILAAIAVFTVFYILGYAAAVSIPEVRDTIMSSVSEEVSPLKELSPLSLMLGIFVNNAVKCLLVIVLGMAFGIVPAFFMMANGLILGIVIGVTMSRTSLLYVLAGTLPHGVIELPMVFISAAIGLKLGVLALKALFGKKEGLLDKVKEALLIYFIWIFPLLFLAAFLETFVTSTVLYLLFGSG</sequence>
<reference evidence="3" key="3">
    <citation type="journal article" date="2011" name="PLoS ONE">
        <title>Genome sequence of a mesophilic hydrogenotrophic methanogen Methanocella paludicola, the first cultivated representative of the order Methanocellales.</title>
        <authorList>
            <person name="Sakai S."/>
            <person name="Takaki Y."/>
            <person name="Shimamura S."/>
            <person name="Sekine M."/>
            <person name="Tajima T."/>
            <person name="Kosugi H."/>
            <person name="Ichikawa N."/>
            <person name="Tasumi E."/>
            <person name="Hiraki A.T."/>
            <person name="Shimizu A."/>
            <person name="Kato Y."/>
            <person name="Nishiko R."/>
            <person name="Mori K."/>
            <person name="Fujita N."/>
            <person name="Imachi H."/>
            <person name="Takai K."/>
        </authorList>
    </citation>
    <scope>NUCLEOTIDE SEQUENCE [LARGE SCALE GENOMIC DNA]</scope>
    <source>
        <strain evidence="3">DSM 17711 / JCM 13418 / NBRC 101707 / SANAE</strain>
    </source>
</reference>
<gene>
    <name evidence="2" type="ordered locus">MCP_0192</name>
</gene>
<feature type="transmembrane region" description="Helical" evidence="1">
    <location>
        <begin position="71"/>
        <end position="99"/>
    </location>
</feature>
<dbReference type="KEGG" id="mpd:MCP_0192"/>
<evidence type="ECO:0000313" key="2">
    <source>
        <dbReference type="EMBL" id="BAI60264.1"/>
    </source>
</evidence>
<keyword evidence="1" id="KW-0472">Membrane</keyword>
<keyword evidence="3" id="KW-1185">Reference proteome</keyword>
<dbReference type="InterPro" id="IPR002798">
    <property type="entry name" value="SpoIIM-like"/>
</dbReference>
<dbReference type="RefSeq" id="WP_012898944.1">
    <property type="nucleotide sequence ID" value="NC_013665.1"/>
</dbReference>
<evidence type="ECO:0000256" key="1">
    <source>
        <dbReference type="SAM" id="Phobius"/>
    </source>
</evidence>
<proteinExistence type="predicted"/>
<feature type="transmembrane region" description="Helical" evidence="1">
    <location>
        <begin position="106"/>
        <end position="126"/>
    </location>
</feature>
<name>D1YUZ2_METPS</name>
<dbReference type="GeneID" id="8680340"/>
<dbReference type="PANTHER" id="PTHR35337:SF1">
    <property type="entry name" value="SLR1478 PROTEIN"/>
    <property type="match status" value="1"/>
</dbReference>
<feature type="transmembrane region" description="Helical" evidence="1">
    <location>
        <begin position="20"/>
        <end position="45"/>
    </location>
</feature>
<dbReference type="EMBL" id="AP011532">
    <property type="protein sequence ID" value="BAI60264.1"/>
    <property type="molecule type" value="Genomic_DNA"/>
</dbReference>
<dbReference type="eggNOG" id="arCOG01994">
    <property type="taxonomic scope" value="Archaea"/>
</dbReference>
<dbReference type="Pfam" id="PF01944">
    <property type="entry name" value="SpoIIM"/>
    <property type="match status" value="1"/>
</dbReference>
<evidence type="ECO:0008006" key="4">
    <source>
        <dbReference type="Google" id="ProtNLM"/>
    </source>
</evidence>